<feature type="domain" description="N-acetyltransferase" evidence="1">
    <location>
        <begin position="1"/>
        <end position="167"/>
    </location>
</feature>
<dbReference type="OrthoDB" id="9799092at2"/>
<dbReference type="InterPro" id="IPR000182">
    <property type="entry name" value="GNAT_dom"/>
</dbReference>
<keyword evidence="2" id="KW-0808">Transferase</keyword>
<accession>A0A559JVN1</accession>
<proteinExistence type="predicted"/>
<name>A0A559JVN1_9BACL</name>
<comment type="caution">
    <text evidence="2">The sequence shown here is derived from an EMBL/GenBank/DDBJ whole genome shotgun (WGS) entry which is preliminary data.</text>
</comment>
<dbReference type="Proteomes" id="UP000317036">
    <property type="component" value="Unassembled WGS sequence"/>
</dbReference>
<organism evidence="2 3">
    <name type="scientific">Paenibacillus cremeus</name>
    <dbReference type="NCBI Taxonomy" id="2163881"/>
    <lineage>
        <taxon>Bacteria</taxon>
        <taxon>Bacillati</taxon>
        <taxon>Bacillota</taxon>
        <taxon>Bacilli</taxon>
        <taxon>Bacillales</taxon>
        <taxon>Paenibacillaceae</taxon>
        <taxon>Paenibacillus</taxon>
    </lineage>
</organism>
<reference evidence="2 3" key="1">
    <citation type="submission" date="2019-07" db="EMBL/GenBank/DDBJ databases">
        <authorList>
            <person name="Kim J."/>
        </authorList>
    </citation>
    <scope>NUCLEOTIDE SEQUENCE [LARGE SCALE GENOMIC DNA]</scope>
    <source>
        <strain evidence="2 3">JC52</strain>
    </source>
</reference>
<dbReference type="SUPFAM" id="SSF55729">
    <property type="entry name" value="Acyl-CoA N-acyltransferases (Nat)"/>
    <property type="match status" value="1"/>
</dbReference>
<dbReference type="InterPro" id="IPR016181">
    <property type="entry name" value="Acyl_CoA_acyltransferase"/>
</dbReference>
<sequence>MEIRILNSKDAEIYRELRLKSLKENPEAFLTTYELEKDKPIEQLRSNLIASDNRFTLGAFINSELIGIVTFVRESNPKIVHKGNVYAMYVSPKFREKGIGKSLVQELVIKAKQCDGLEQINLTVISNNNAAKRLYETIGFVTYGTERNALKTGYQYWNENLMVLRLN</sequence>
<dbReference type="Pfam" id="PF00583">
    <property type="entry name" value="Acetyltransf_1"/>
    <property type="match status" value="1"/>
</dbReference>
<dbReference type="PANTHER" id="PTHR43617">
    <property type="entry name" value="L-AMINO ACID N-ACETYLTRANSFERASE"/>
    <property type="match status" value="1"/>
</dbReference>
<dbReference type="GO" id="GO:0016747">
    <property type="term" value="F:acyltransferase activity, transferring groups other than amino-acyl groups"/>
    <property type="evidence" value="ECO:0007669"/>
    <property type="project" value="InterPro"/>
</dbReference>
<evidence type="ECO:0000313" key="2">
    <source>
        <dbReference type="EMBL" id="TVY03953.1"/>
    </source>
</evidence>
<evidence type="ECO:0000313" key="3">
    <source>
        <dbReference type="Proteomes" id="UP000317036"/>
    </source>
</evidence>
<gene>
    <name evidence="2" type="ORF">FPZ49_30990</name>
</gene>
<keyword evidence="3" id="KW-1185">Reference proteome</keyword>
<dbReference type="PROSITE" id="PS51186">
    <property type="entry name" value="GNAT"/>
    <property type="match status" value="1"/>
</dbReference>
<dbReference type="Gene3D" id="3.40.630.30">
    <property type="match status" value="1"/>
</dbReference>
<evidence type="ECO:0000259" key="1">
    <source>
        <dbReference type="PROSITE" id="PS51186"/>
    </source>
</evidence>
<dbReference type="CDD" id="cd04301">
    <property type="entry name" value="NAT_SF"/>
    <property type="match status" value="1"/>
</dbReference>
<dbReference type="InterPro" id="IPR050276">
    <property type="entry name" value="MshD_Acetyltransferase"/>
</dbReference>
<dbReference type="EMBL" id="VNJI01000062">
    <property type="protein sequence ID" value="TVY03953.1"/>
    <property type="molecule type" value="Genomic_DNA"/>
</dbReference>
<dbReference type="PANTHER" id="PTHR43617:SF33">
    <property type="entry name" value="SPORE COAT POLYSACCHARIDE BIOSYNTHESIS PROTEIN SPSD"/>
    <property type="match status" value="1"/>
</dbReference>
<protein>
    <submittedName>
        <fullName evidence="2">GNAT family N-acetyltransferase</fullName>
    </submittedName>
</protein>
<dbReference type="AlphaFoldDB" id="A0A559JVN1"/>